<protein>
    <submittedName>
        <fullName evidence="2">Uncharacterized protein</fullName>
    </submittedName>
</protein>
<keyword evidence="1" id="KW-1133">Transmembrane helix</keyword>
<evidence type="ECO:0000313" key="3">
    <source>
        <dbReference type="Proteomes" id="UP000660110"/>
    </source>
</evidence>
<accession>A0A917B411</accession>
<proteinExistence type="predicted"/>
<evidence type="ECO:0000256" key="1">
    <source>
        <dbReference type="SAM" id="Phobius"/>
    </source>
</evidence>
<keyword evidence="3" id="KW-1185">Reference proteome</keyword>
<keyword evidence="1" id="KW-0472">Membrane</keyword>
<feature type="transmembrane region" description="Helical" evidence="1">
    <location>
        <begin position="50"/>
        <end position="72"/>
    </location>
</feature>
<name>A0A917B411_HALAA</name>
<dbReference type="EMBL" id="BMEL01000002">
    <property type="protein sequence ID" value="GGF20372.1"/>
    <property type="molecule type" value="Genomic_DNA"/>
</dbReference>
<evidence type="ECO:0000313" key="2">
    <source>
        <dbReference type="EMBL" id="GGF20372.1"/>
    </source>
</evidence>
<keyword evidence="1" id="KW-0812">Transmembrane</keyword>
<dbReference type="AlphaFoldDB" id="A0A917B411"/>
<comment type="caution">
    <text evidence="2">The sequence shown here is derived from an EMBL/GenBank/DDBJ whole genome shotgun (WGS) entry which is preliminary data.</text>
</comment>
<dbReference type="Proteomes" id="UP000660110">
    <property type="component" value="Unassembled WGS sequence"/>
</dbReference>
<reference evidence="2" key="2">
    <citation type="submission" date="2020-09" db="EMBL/GenBank/DDBJ databases">
        <authorList>
            <person name="Sun Q."/>
            <person name="Zhou Y."/>
        </authorList>
    </citation>
    <scope>NUCLEOTIDE SEQUENCE</scope>
    <source>
        <strain evidence="2">CGMCC 1.12153</strain>
    </source>
</reference>
<reference evidence="2" key="1">
    <citation type="journal article" date="2014" name="Int. J. Syst. Evol. Microbiol.">
        <title>Complete genome sequence of Corynebacterium casei LMG S-19264T (=DSM 44701T), isolated from a smear-ripened cheese.</title>
        <authorList>
            <consortium name="US DOE Joint Genome Institute (JGI-PGF)"/>
            <person name="Walter F."/>
            <person name="Albersmeier A."/>
            <person name="Kalinowski J."/>
            <person name="Ruckert C."/>
        </authorList>
    </citation>
    <scope>NUCLEOTIDE SEQUENCE</scope>
    <source>
        <strain evidence="2">CGMCC 1.12153</strain>
    </source>
</reference>
<organism evidence="2 3">
    <name type="scientific">Halobacillus andaensis</name>
    <dbReference type="NCBI Taxonomy" id="1176239"/>
    <lineage>
        <taxon>Bacteria</taxon>
        <taxon>Bacillati</taxon>
        <taxon>Bacillota</taxon>
        <taxon>Bacilli</taxon>
        <taxon>Bacillales</taxon>
        <taxon>Bacillaceae</taxon>
        <taxon>Halobacillus</taxon>
    </lineage>
</organism>
<gene>
    <name evidence="2" type="ORF">GCM10010954_18920</name>
</gene>
<feature type="transmembrane region" description="Helical" evidence="1">
    <location>
        <begin position="23"/>
        <end position="44"/>
    </location>
</feature>
<sequence>MIYWAPLLVKCPFRKPREYSDKVAYFSVTCSLFFIYHQGAFLYYDSTPTLSFMIAGLTVMLITLLYLFIAWYQSEEQIDRPTVEGYIRSIPTEKKS</sequence>